<reference evidence="3" key="1">
    <citation type="submission" date="2023-10" db="EMBL/GenBank/DDBJ databases">
        <title>Screening of Alkalihalophilus pseudofirmusBZ-TG-HK211 and Its Alleviation of Salt Stress on Rapeseed Growth.</title>
        <authorList>
            <person name="Zhao B."/>
            <person name="Guo T."/>
        </authorList>
    </citation>
    <scope>NUCLEOTIDE SEQUENCE</scope>
    <source>
        <strain evidence="3">BZ-TG-HK211</strain>
    </source>
</reference>
<evidence type="ECO:0000313" key="4">
    <source>
        <dbReference type="Proteomes" id="UP001285636"/>
    </source>
</evidence>
<evidence type="ECO:0000256" key="2">
    <source>
        <dbReference type="SAM" id="SignalP"/>
    </source>
</evidence>
<dbReference type="Proteomes" id="UP001285636">
    <property type="component" value="Unassembled WGS sequence"/>
</dbReference>
<dbReference type="Gene3D" id="3.40.190.150">
    <property type="entry name" value="Bordetella uptake gene, domain 1"/>
    <property type="match status" value="1"/>
</dbReference>
<keyword evidence="2" id="KW-0732">Signal</keyword>
<dbReference type="AlphaFoldDB" id="A0AAJ2NQ72"/>
<name>A0AAJ2NQ72_ALKPS</name>
<dbReference type="RefSeq" id="WP_323467282.1">
    <property type="nucleotide sequence ID" value="NZ_CP144224.1"/>
</dbReference>
<dbReference type="PROSITE" id="PS51257">
    <property type="entry name" value="PROKAR_LIPOPROTEIN"/>
    <property type="match status" value="1"/>
</dbReference>
<feature type="signal peptide" evidence="2">
    <location>
        <begin position="1"/>
        <end position="27"/>
    </location>
</feature>
<dbReference type="Gene3D" id="3.40.190.10">
    <property type="entry name" value="Periplasmic binding protein-like II"/>
    <property type="match status" value="1"/>
</dbReference>
<feature type="chain" id="PRO_5042577812" description="Tricarboxylate transport protein TctC" evidence="2">
    <location>
        <begin position="28"/>
        <end position="367"/>
    </location>
</feature>
<comment type="caution">
    <text evidence="3">The sequence shown here is derived from an EMBL/GenBank/DDBJ whole genome shotgun (WGS) entry which is preliminary data.</text>
</comment>
<dbReference type="InterPro" id="IPR042100">
    <property type="entry name" value="Bug_dom1"/>
</dbReference>
<evidence type="ECO:0000313" key="3">
    <source>
        <dbReference type="EMBL" id="MDV2886594.1"/>
    </source>
</evidence>
<comment type="similarity">
    <text evidence="1">Belongs to the UPF0065 (bug) family.</text>
</comment>
<proteinExistence type="inferred from homology"/>
<evidence type="ECO:0008006" key="5">
    <source>
        <dbReference type="Google" id="ProtNLM"/>
    </source>
</evidence>
<dbReference type="InterPro" id="IPR005064">
    <property type="entry name" value="BUG"/>
</dbReference>
<gene>
    <name evidence="3" type="ORF">RYX45_15490</name>
</gene>
<accession>A0AAJ2NQ72</accession>
<dbReference type="EMBL" id="JAWJAY010000004">
    <property type="protein sequence ID" value="MDV2886594.1"/>
    <property type="molecule type" value="Genomic_DNA"/>
</dbReference>
<evidence type="ECO:0000256" key="1">
    <source>
        <dbReference type="ARBA" id="ARBA00006987"/>
    </source>
</evidence>
<organism evidence="3 4">
    <name type="scientific">Alkalihalophilus pseudofirmus</name>
    <name type="common">Bacillus pseudofirmus</name>
    <dbReference type="NCBI Taxonomy" id="79885"/>
    <lineage>
        <taxon>Bacteria</taxon>
        <taxon>Bacillati</taxon>
        <taxon>Bacillota</taxon>
        <taxon>Bacilli</taxon>
        <taxon>Bacillales</taxon>
        <taxon>Bacillaceae</taxon>
        <taxon>Alkalihalophilus</taxon>
    </lineage>
</organism>
<protein>
    <recommendedName>
        <fullName evidence="5">Tricarboxylate transport protein TctC</fullName>
    </recommendedName>
</protein>
<sequence>MKKNILLCGLALVSLLGACNTNTSGNAEDLTKDNFYEGKDTEIIVPFGAGGGTDLFARFLAPYFSENISGNPSVQVVNIPGGQTITGTNEFFYMSEHDGNKLLTSSASVHTPYLLGQSAVKYDLRDLEPIIGAPTGAVVYVSPQVGIETAADLGNEEEQLVFAGISATGLDLVTLLSFEVLDLDVKSILGYEGRGPARVAFEQGESTIDFQTTSSYIQNIEPLVDNNEAIPLYSLGQINEEGELVRDPVFEDIPTVEEVYIEIHGEAPKGEAWEAYKAFVNSSYTIQKLIWTHGDAPQPAIDALHEAAEQFASDPQFIEHGQEVLENYEPYTGEVLQTMIDNAFNTSPEVLNYVRNLLEEKYEVTID</sequence>
<dbReference type="PANTHER" id="PTHR42928">
    <property type="entry name" value="TRICARBOXYLATE-BINDING PROTEIN"/>
    <property type="match status" value="1"/>
</dbReference>
<dbReference type="PANTHER" id="PTHR42928:SF3">
    <property type="entry name" value="UPF0065 PROTEIN YFLP"/>
    <property type="match status" value="1"/>
</dbReference>